<protein>
    <submittedName>
        <fullName evidence="1">Uncharacterized protein</fullName>
    </submittedName>
</protein>
<dbReference type="Proteomes" id="UP000828390">
    <property type="component" value="Unassembled WGS sequence"/>
</dbReference>
<name>A0A9D4BB95_DREPO</name>
<accession>A0A9D4BB95</accession>
<organism evidence="1 2">
    <name type="scientific">Dreissena polymorpha</name>
    <name type="common">Zebra mussel</name>
    <name type="synonym">Mytilus polymorpha</name>
    <dbReference type="NCBI Taxonomy" id="45954"/>
    <lineage>
        <taxon>Eukaryota</taxon>
        <taxon>Metazoa</taxon>
        <taxon>Spiralia</taxon>
        <taxon>Lophotrochozoa</taxon>
        <taxon>Mollusca</taxon>
        <taxon>Bivalvia</taxon>
        <taxon>Autobranchia</taxon>
        <taxon>Heteroconchia</taxon>
        <taxon>Euheterodonta</taxon>
        <taxon>Imparidentia</taxon>
        <taxon>Neoheterodontei</taxon>
        <taxon>Myida</taxon>
        <taxon>Dreissenoidea</taxon>
        <taxon>Dreissenidae</taxon>
        <taxon>Dreissena</taxon>
    </lineage>
</organism>
<sequence length="125" mass="14441">MRAGWLAGWRAGGTSFLPIRVGIVMETLQIYTDSRFPGQQDKFFVSMTVPDNPGRMALRDTEKEGKRERAERERALELRKKALANSVDPDETPVMRRLIRVCAVCLKEFRMEKALRLLELESRML</sequence>
<dbReference type="AlphaFoldDB" id="A0A9D4BB95"/>
<gene>
    <name evidence="1" type="ORF">DPMN_083604</name>
</gene>
<reference evidence="1" key="1">
    <citation type="journal article" date="2019" name="bioRxiv">
        <title>The Genome of the Zebra Mussel, Dreissena polymorpha: A Resource for Invasive Species Research.</title>
        <authorList>
            <person name="McCartney M.A."/>
            <person name="Auch B."/>
            <person name="Kono T."/>
            <person name="Mallez S."/>
            <person name="Zhang Y."/>
            <person name="Obille A."/>
            <person name="Becker A."/>
            <person name="Abrahante J.E."/>
            <person name="Garbe J."/>
            <person name="Badalamenti J.P."/>
            <person name="Herman A."/>
            <person name="Mangelson H."/>
            <person name="Liachko I."/>
            <person name="Sullivan S."/>
            <person name="Sone E.D."/>
            <person name="Koren S."/>
            <person name="Silverstein K.A.T."/>
            <person name="Beckman K.B."/>
            <person name="Gohl D.M."/>
        </authorList>
    </citation>
    <scope>NUCLEOTIDE SEQUENCE</scope>
    <source>
        <strain evidence="1">Duluth1</strain>
        <tissue evidence="1">Whole animal</tissue>
    </source>
</reference>
<keyword evidence="2" id="KW-1185">Reference proteome</keyword>
<reference evidence="1" key="2">
    <citation type="submission" date="2020-11" db="EMBL/GenBank/DDBJ databases">
        <authorList>
            <person name="McCartney M.A."/>
            <person name="Auch B."/>
            <person name="Kono T."/>
            <person name="Mallez S."/>
            <person name="Becker A."/>
            <person name="Gohl D.M."/>
            <person name="Silverstein K.A.T."/>
            <person name="Koren S."/>
            <person name="Bechman K.B."/>
            <person name="Herman A."/>
            <person name="Abrahante J.E."/>
            <person name="Garbe J."/>
        </authorList>
    </citation>
    <scope>NUCLEOTIDE SEQUENCE</scope>
    <source>
        <strain evidence="1">Duluth1</strain>
        <tissue evidence="1">Whole animal</tissue>
    </source>
</reference>
<evidence type="ECO:0000313" key="2">
    <source>
        <dbReference type="Proteomes" id="UP000828390"/>
    </source>
</evidence>
<proteinExistence type="predicted"/>
<dbReference type="EMBL" id="JAIWYP010000016">
    <property type="protein sequence ID" value="KAH3696141.1"/>
    <property type="molecule type" value="Genomic_DNA"/>
</dbReference>
<evidence type="ECO:0000313" key="1">
    <source>
        <dbReference type="EMBL" id="KAH3696141.1"/>
    </source>
</evidence>
<comment type="caution">
    <text evidence="1">The sequence shown here is derived from an EMBL/GenBank/DDBJ whole genome shotgun (WGS) entry which is preliminary data.</text>
</comment>